<dbReference type="OrthoDB" id="4554527at2"/>
<dbReference type="Gene3D" id="2.60.300.12">
    <property type="entry name" value="HesB-like domain"/>
    <property type="match status" value="1"/>
</dbReference>
<comment type="caution">
    <text evidence="1">The sequence shown here is derived from an EMBL/GenBank/DDBJ whole genome shotgun (WGS) entry which is preliminary data.</text>
</comment>
<protein>
    <recommendedName>
        <fullName evidence="3">Iron-sulfur cluster biosynthesis protein</fullName>
    </recommendedName>
</protein>
<dbReference type="InterPro" id="IPR035903">
    <property type="entry name" value="HesB-like_dom_sf"/>
</dbReference>
<reference evidence="1 2" key="1">
    <citation type="submission" date="2019-10" db="EMBL/GenBank/DDBJ databases">
        <title>Nocardia macrotermitis sp. nov. and Nocardia aurantia sp. nov., isolated from the gut of fungus growing-termite Macrotermes natalensis.</title>
        <authorList>
            <person name="Benndorf R."/>
            <person name="Schwitalla J."/>
            <person name="Martin K."/>
            <person name="De Beer W."/>
            <person name="Kaster A.-K."/>
            <person name="Vollmers J."/>
            <person name="Poulsen M."/>
            <person name="Beemelmanns C."/>
        </authorList>
    </citation>
    <scope>NUCLEOTIDE SEQUENCE [LARGE SCALE GENOMIC DNA]</scope>
    <source>
        <strain evidence="1 2">RB56</strain>
    </source>
</reference>
<dbReference type="EMBL" id="WEGI01000003">
    <property type="protein sequence ID" value="MQY25763.1"/>
    <property type="molecule type" value="Genomic_DNA"/>
</dbReference>
<gene>
    <name evidence="1" type="ORF">NRB56_13220</name>
</gene>
<sequence>MLMLTPTAVEAVRSLTSTAGTPEDAGLRISTNDGAQTLELAVAAAPAEHDRIVDTAGSKVFLDEQAAEFLDDKVLDTSLDESGRSAFVLAPQVGTAGN</sequence>
<proteinExistence type="predicted"/>
<dbReference type="SUPFAM" id="SSF89360">
    <property type="entry name" value="HesB-like domain"/>
    <property type="match status" value="1"/>
</dbReference>
<name>A0A7K0DIY1_9NOCA</name>
<evidence type="ECO:0000313" key="2">
    <source>
        <dbReference type="Proteomes" id="UP000431401"/>
    </source>
</evidence>
<keyword evidence="2" id="KW-1185">Reference proteome</keyword>
<evidence type="ECO:0008006" key="3">
    <source>
        <dbReference type="Google" id="ProtNLM"/>
    </source>
</evidence>
<accession>A0A7K0DIY1</accession>
<dbReference type="RefSeq" id="WP_153339662.1">
    <property type="nucleotide sequence ID" value="NZ_WEGI01000003.1"/>
</dbReference>
<dbReference type="Proteomes" id="UP000431401">
    <property type="component" value="Unassembled WGS sequence"/>
</dbReference>
<organism evidence="1 2">
    <name type="scientific">Nocardia aurantia</name>
    <dbReference type="NCBI Taxonomy" id="2585199"/>
    <lineage>
        <taxon>Bacteria</taxon>
        <taxon>Bacillati</taxon>
        <taxon>Actinomycetota</taxon>
        <taxon>Actinomycetes</taxon>
        <taxon>Mycobacteriales</taxon>
        <taxon>Nocardiaceae</taxon>
        <taxon>Nocardia</taxon>
    </lineage>
</organism>
<evidence type="ECO:0000313" key="1">
    <source>
        <dbReference type="EMBL" id="MQY25763.1"/>
    </source>
</evidence>
<dbReference type="AlphaFoldDB" id="A0A7K0DIY1"/>